<dbReference type="Proteomes" id="UP000006319">
    <property type="component" value="Unassembled WGS sequence"/>
</dbReference>
<organism evidence="1 2">
    <name type="scientific">Plasmodium cynomolgi (strain B)</name>
    <dbReference type="NCBI Taxonomy" id="1120755"/>
    <lineage>
        <taxon>Eukaryota</taxon>
        <taxon>Sar</taxon>
        <taxon>Alveolata</taxon>
        <taxon>Apicomplexa</taxon>
        <taxon>Aconoidasida</taxon>
        <taxon>Haemosporida</taxon>
        <taxon>Plasmodiidae</taxon>
        <taxon>Plasmodium</taxon>
        <taxon>Plasmodium (Plasmodium)</taxon>
    </lineage>
</organism>
<dbReference type="AlphaFoldDB" id="K6UP34"/>
<dbReference type="VEuPathDB" id="PlasmoDB:PCYB_007920"/>
<protein>
    <submittedName>
        <fullName evidence="1">CYIR protein</fullName>
    </submittedName>
</protein>
<proteinExistence type="predicted"/>
<reference evidence="1 2" key="1">
    <citation type="journal article" date="2012" name="Nat. Genet.">
        <title>Plasmodium cynomolgi genome sequences provide insight into Plasmodium vivax and the monkey malaria clade.</title>
        <authorList>
            <person name="Tachibana S."/>
            <person name="Sullivan S.A."/>
            <person name="Kawai S."/>
            <person name="Nakamura S."/>
            <person name="Kim H.R."/>
            <person name="Goto N."/>
            <person name="Arisue N."/>
            <person name="Palacpac N.M.Q."/>
            <person name="Honma H."/>
            <person name="Yagi M."/>
            <person name="Tougan T."/>
            <person name="Katakai Y."/>
            <person name="Kaneko O."/>
            <person name="Mita T."/>
            <person name="Kita K."/>
            <person name="Yasutomi Y."/>
            <person name="Sutton P.L."/>
            <person name="Shakhbatyan R."/>
            <person name="Horii T."/>
            <person name="Yasunaga T."/>
            <person name="Barnwell J.W."/>
            <person name="Escalante A.A."/>
            <person name="Carlton J.M."/>
            <person name="Tanabe K."/>
        </authorList>
    </citation>
    <scope>NUCLEOTIDE SEQUENCE [LARGE SCALE GENOMIC DNA]</scope>
    <source>
        <strain evidence="1 2">B</strain>
    </source>
</reference>
<sequence length="80" mass="9519">FRKVCSNVKNYLNYVKVYSKSLVITKCFKPSNYLLYDHEINNLFFGCTTLPMYSDLQKLYGEKCFDLVICNEHIEDLKYV</sequence>
<dbReference type="GeneID" id="14696585"/>
<dbReference type="KEGG" id="pcy:PCYB_007920"/>
<keyword evidence="2" id="KW-1185">Reference proteome</keyword>
<dbReference type="RefSeq" id="XP_004228261.1">
    <property type="nucleotide sequence ID" value="XM_004228213.1"/>
</dbReference>
<feature type="non-terminal residue" evidence="1">
    <location>
        <position position="80"/>
    </location>
</feature>
<evidence type="ECO:0000313" key="1">
    <source>
        <dbReference type="EMBL" id="GAB70043.1"/>
    </source>
</evidence>
<evidence type="ECO:0000313" key="2">
    <source>
        <dbReference type="Proteomes" id="UP000006319"/>
    </source>
</evidence>
<name>K6UP34_PLACD</name>
<gene>
    <name evidence="1" type="ORF">PCYB_007920</name>
</gene>
<feature type="non-terminal residue" evidence="1">
    <location>
        <position position="1"/>
    </location>
</feature>
<dbReference type="EMBL" id="DF158614">
    <property type="protein sequence ID" value="GAB70043.1"/>
    <property type="molecule type" value="Genomic_DNA"/>
</dbReference>
<accession>K6UP34</accession>